<feature type="signal peptide" evidence="1">
    <location>
        <begin position="1"/>
        <end position="22"/>
    </location>
</feature>
<sequence>MSKLLISLFIIMSALPYQQSLASAQHAKPGQVSSTCRYNEGPKLGQVEDLAGKAKPLAIGKPCTDGAGSLGITVLDADDEAEEEAEEAAKIQAAQTAAQSRSLAPQASTCKFFQGKKTGLQESYVGKIQPLPLGSDCTDGLGSIGVIVPD</sequence>
<dbReference type="Proteomes" id="UP000676649">
    <property type="component" value="Chromosome"/>
</dbReference>
<evidence type="ECO:0000313" key="3">
    <source>
        <dbReference type="Proteomes" id="UP000676649"/>
    </source>
</evidence>
<evidence type="ECO:0000256" key="1">
    <source>
        <dbReference type="SAM" id="SignalP"/>
    </source>
</evidence>
<feature type="chain" id="PRO_5037701469" description="Secreted protein" evidence="1">
    <location>
        <begin position="23"/>
        <end position="150"/>
    </location>
</feature>
<dbReference type="KEGG" id="mpad:KEF85_05660"/>
<evidence type="ECO:0008006" key="4">
    <source>
        <dbReference type="Google" id="ProtNLM"/>
    </source>
</evidence>
<evidence type="ECO:0000313" key="2">
    <source>
        <dbReference type="EMBL" id="QWF71944.1"/>
    </source>
</evidence>
<keyword evidence="3" id="KW-1185">Reference proteome</keyword>
<name>A0A975RB33_9GAMM</name>
<reference evidence="2" key="1">
    <citation type="submission" date="2021-04" db="EMBL/GenBank/DDBJ databases">
        <title>Draft genome sequence data of methanotrophic Methylovulum sp. strain S1L and Methylomonas sp. strain S2AM isolated from boreal lake water columns.</title>
        <authorList>
            <person name="Rissanen A.J."/>
            <person name="Mangayil R."/>
            <person name="Svenning M.M."/>
            <person name="Khanongnuch R."/>
        </authorList>
    </citation>
    <scope>NUCLEOTIDE SEQUENCE</scope>
    <source>
        <strain evidence="2">S2AM</strain>
    </source>
</reference>
<accession>A0A975RB33</accession>
<protein>
    <recommendedName>
        <fullName evidence="4">Secreted protein</fullName>
    </recommendedName>
</protein>
<gene>
    <name evidence="2" type="ORF">KEF85_05660</name>
</gene>
<dbReference type="AlphaFoldDB" id="A0A975RB33"/>
<organism evidence="2 3">
    <name type="scientific">Methylomonas paludis</name>
    <dbReference type="NCBI Taxonomy" id="1173101"/>
    <lineage>
        <taxon>Bacteria</taxon>
        <taxon>Pseudomonadati</taxon>
        <taxon>Pseudomonadota</taxon>
        <taxon>Gammaproteobacteria</taxon>
        <taxon>Methylococcales</taxon>
        <taxon>Methylococcaceae</taxon>
        <taxon>Methylomonas</taxon>
    </lineage>
</organism>
<dbReference type="RefSeq" id="WP_215583828.1">
    <property type="nucleotide sequence ID" value="NZ_CP073754.1"/>
</dbReference>
<proteinExistence type="predicted"/>
<dbReference type="EMBL" id="CP073754">
    <property type="protein sequence ID" value="QWF71944.1"/>
    <property type="molecule type" value="Genomic_DNA"/>
</dbReference>
<keyword evidence="1" id="KW-0732">Signal</keyword>